<reference evidence="3" key="1">
    <citation type="journal article" date="2019" name="Int. J. Syst. Evol. Microbiol.">
        <title>The Global Catalogue of Microorganisms (GCM) 10K type strain sequencing project: providing services to taxonomists for standard genome sequencing and annotation.</title>
        <authorList>
            <consortium name="The Broad Institute Genomics Platform"/>
            <consortium name="The Broad Institute Genome Sequencing Center for Infectious Disease"/>
            <person name="Wu L."/>
            <person name="Ma J."/>
        </authorList>
    </citation>
    <scope>NUCLEOTIDE SEQUENCE [LARGE SCALE GENOMIC DNA]</scope>
    <source>
        <strain evidence="3">CGMCC 1.12376</strain>
    </source>
</reference>
<gene>
    <name evidence="2" type="ORF">ACFSBH_16705</name>
</gene>
<evidence type="ECO:0000313" key="2">
    <source>
        <dbReference type="EMBL" id="MFD1609260.1"/>
    </source>
</evidence>
<dbReference type="RefSeq" id="WP_251514626.1">
    <property type="nucleotide sequence ID" value="NZ_JAMBON010000019.1"/>
</dbReference>
<feature type="compositionally biased region" description="Polar residues" evidence="1">
    <location>
        <begin position="1"/>
        <end position="19"/>
    </location>
</feature>
<organism evidence="2 3">
    <name type="scientific">Oceanobacillus luteolus</name>
    <dbReference type="NCBI Taxonomy" id="1274358"/>
    <lineage>
        <taxon>Bacteria</taxon>
        <taxon>Bacillati</taxon>
        <taxon>Bacillota</taxon>
        <taxon>Bacilli</taxon>
        <taxon>Bacillales</taxon>
        <taxon>Bacillaceae</taxon>
        <taxon>Oceanobacillus</taxon>
    </lineage>
</organism>
<evidence type="ECO:0008006" key="4">
    <source>
        <dbReference type="Google" id="ProtNLM"/>
    </source>
</evidence>
<protein>
    <recommendedName>
        <fullName evidence="4">Small, acid-soluble spore protein gamma-type</fullName>
    </recommendedName>
</protein>
<dbReference type="Proteomes" id="UP001597221">
    <property type="component" value="Unassembled WGS sequence"/>
</dbReference>
<proteinExistence type="predicted"/>
<sequence>MPQNQQSRRSSNAMSSGTDPNKVKQEIQKDVKRGQGAMTSREAGAMRD</sequence>
<feature type="compositionally biased region" description="Basic and acidic residues" evidence="1">
    <location>
        <begin position="21"/>
        <end position="33"/>
    </location>
</feature>
<dbReference type="EMBL" id="JBHUDE010000152">
    <property type="protein sequence ID" value="MFD1609260.1"/>
    <property type="molecule type" value="Genomic_DNA"/>
</dbReference>
<feature type="region of interest" description="Disordered" evidence="1">
    <location>
        <begin position="1"/>
        <end position="48"/>
    </location>
</feature>
<accession>A0ABW4HWS5</accession>
<name>A0ABW4HWS5_9BACI</name>
<evidence type="ECO:0000313" key="3">
    <source>
        <dbReference type="Proteomes" id="UP001597221"/>
    </source>
</evidence>
<keyword evidence="3" id="KW-1185">Reference proteome</keyword>
<comment type="caution">
    <text evidence="2">The sequence shown here is derived from an EMBL/GenBank/DDBJ whole genome shotgun (WGS) entry which is preliminary data.</text>
</comment>
<evidence type="ECO:0000256" key="1">
    <source>
        <dbReference type="SAM" id="MobiDB-lite"/>
    </source>
</evidence>